<dbReference type="Pfam" id="PF12730">
    <property type="entry name" value="ABC2_membrane_4"/>
    <property type="match status" value="1"/>
</dbReference>
<keyword evidence="1" id="KW-0472">Membrane</keyword>
<feature type="transmembrane region" description="Helical" evidence="1">
    <location>
        <begin position="20"/>
        <end position="38"/>
    </location>
</feature>
<dbReference type="EMBL" id="JAGSOJ010000004">
    <property type="protein sequence ID" value="MCM1991720.1"/>
    <property type="molecule type" value="Genomic_DNA"/>
</dbReference>
<feature type="transmembrane region" description="Helical" evidence="1">
    <location>
        <begin position="176"/>
        <end position="193"/>
    </location>
</feature>
<protein>
    <submittedName>
        <fullName evidence="2">ABC transporter permease</fullName>
    </submittedName>
</protein>
<reference evidence="2" key="1">
    <citation type="journal article" date="2021" name="mSystems">
        <title>Bacteria and Archaea Synergistically Convert Glycine Betaine to Biogenic Methane in the Formosa Cold Seep of the South China Sea.</title>
        <authorList>
            <person name="Li L."/>
            <person name="Zhang W."/>
            <person name="Zhang S."/>
            <person name="Song L."/>
            <person name="Sun Q."/>
            <person name="Zhang H."/>
            <person name="Xiang H."/>
            <person name="Dong X."/>
        </authorList>
    </citation>
    <scope>NUCLEOTIDE SEQUENCE</scope>
    <source>
        <strain evidence="2">ZWT</strain>
    </source>
</reference>
<feature type="transmembrane region" description="Helical" evidence="1">
    <location>
        <begin position="199"/>
        <end position="221"/>
    </location>
</feature>
<dbReference type="RefSeq" id="WP_250860861.1">
    <property type="nucleotide sequence ID" value="NZ_JAGSOJ010000004.1"/>
</dbReference>
<evidence type="ECO:0000256" key="1">
    <source>
        <dbReference type="SAM" id="Phobius"/>
    </source>
</evidence>
<keyword evidence="3" id="KW-1185">Reference proteome</keyword>
<dbReference type="Proteomes" id="UP001056429">
    <property type="component" value="Unassembled WGS sequence"/>
</dbReference>
<accession>A0A9J6P8E5</accession>
<feature type="transmembrane region" description="Helical" evidence="1">
    <location>
        <begin position="99"/>
        <end position="129"/>
    </location>
</feature>
<evidence type="ECO:0000313" key="3">
    <source>
        <dbReference type="Proteomes" id="UP001056429"/>
    </source>
</evidence>
<dbReference type="AlphaFoldDB" id="A0A9J6P8E5"/>
<reference evidence="2" key="2">
    <citation type="submission" date="2021-04" db="EMBL/GenBank/DDBJ databases">
        <authorList>
            <person name="Dong X."/>
        </authorList>
    </citation>
    <scope>NUCLEOTIDE SEQUENCE</scope>
    <source>
        <strain evidence="2">ZWT</strain>
    </source>
</reference>
<feature type="transmembrane region" description="Helical" evidence="1">
    <location>
        <begin position="149"/>
        <end position="169"/>
    </location>
</feature>
<gene>
    <name evidence="2" type="ORF">KDK92_18435</name>
</gene>
<evidence type="ECO:0000313" key="2">
    <source>
        <dbReference type="EMBL" id="MCM1991720.1"/>
    </source>
</evidence>
<sequence>MFNLIRLELKRFNMKNKIMVAAICNLCIFALLCLIFFAEKAEGKTAFENYNLIVTIIMSIINVTFLIYASVLIAKLIISEYKNKTITLLFTYPINRKKLLISKLIIIGVFTFISIILSSIFLCTSMYIILVITKTITFKVTSSIITKQIIVILISALTNSCISMIPIYFGMRKKSTVATIVSAFLIACFLYSNNGGFTLSSIIIIPIIMMFIGIFVVYMTFRNIENEDVIV</sequence>
<proteinExistence type="predicted"/>
<keyword evidence="1" id="KW-1133">Transmembrane helix</keyword>
<feature type="transmembrane region" description="Helical" evidence="1">
    <location>
        <begin position="50"/>
        <end position="78"/>
    </location>
</feature>
<keyword evidence="1" id="KW-0812">Transmembrane</keyword>
<name>A0A9J6P8E5_9CLOT</name>
<comment type="caution">
    <text evidence="2">The sequence shown here is derived from an EMBL/GenBank/DDBJ whole genome shotgun (WGS) entry which is preliminary data.</text>
</comment>
<organism evidence="2 3">
    <name type="scientific">Oceanirhabdus seepicola</name>
    <dbReference type="NCBI Taxonomy" id="2828781"/>
    <lineage>
        <taxon>Bacteria</taxon>
        <taxon>Bacillati</taxon>
        <taxon>Bacillota</taxon>
        <taxon>Clostridia</taxon>
        <taxon>Eubacteriales</taxon>
        <taxon>Clostridiaceae</taxon>
        <taxon>Oceanirhabdus</taxon>
    </lineage>
</organism>